<protein>
    <submittedName>
        <fullName evidence="1">635_t:CDS:1</fullName>
    </submittedName>
</protein>
<accession>A0ACA9KTR6</accession>
<organism evidence="1 2">
    <name type="scientific">Scutellospora calospora</name>
    <dbReference type="NCBI Taxonomy" id="85575"/>
    <lineage>
        <taxon>Eukaryota</taxon>
        <taxon>Fungi</taxon>
        <taxon>Fungi incertae sedis</taxon>
        <taxon>Mucoromycota</taxon>
        <taxon>Glomeromycotina</taxon>
        <taxon>Glomeromycetes</taxon>
        <taxon>Diversisporales</taxon>
        <taxon>Gigasporaceae</taxon>
        <taxon>Scutellospora</taxon>
    </lineage>
</organism>
<dbReference type="Proteomes" id="UP000789860">
    <property type="component" value="Unassembled WGS sequence"/>
</dbReference>
<dbReference type="EMBL" id="CAJVPM010002633">
    <property type="protein sequence ID" value="CAG8489798.1"/>
    <property type="molecule type" value="Genomic_DNA"/>
</dbReference>
<proteinExistence type="predicted"/>
<reference evidence="1" key="1">
    <citation type="submission" date="2021-06" db="EMBL/GenBank/DDBJ databases">
        <authorList>
            <person name="Kallberg Y."/>
            <person name="Tangrot J."/>
            <person name="Rosling A."/>
        </authorList>
    </citation>
    <scope>NUCLEOTIDE SEQUENCE</scope>
    <source>
        <strain evidence="1">AU212A</strain>
    </source>
</reference>
<sequence>MDFLHYINIYTQCWSTDPIQRPLLNKIKTELERLSTNIAAEFITNNITSQSLPLPHPSRCSLSENSNIKPSAKDIKFHTILHDWLHAMERISSRDFEESWKKYNNFETYVLIFASSIF</sequence>
<name>A0ACA9KTR6_9GLOM</name>
<evidence type="ECO:0000313" key="1">
    <source>
        <dbReference type="EMBL" id="CAG8489798.1"/>
    </source>
</evidence>
<keyword evidence="2" id="KW-1185">Reference proteome</keyword>
<comment type="caution">
    <text evidence="1">The sequence shown here is derived from an EMBL/GenBank/DDBJ whole genome shotgun (WGS) entry which is preliminary data.</text>
</comment>
<evidence type="ECO:0000313" key="2">
    <source>
        <dbReference type="Proteomes" id="UP000789860"/>
    </source>
</evidence>
<gene>
    <name evidence="1" type="ORF">SCALOS_LOCUS2782</name>
</gene>